<evidence type="ECO:0000313" key="4">
    <source>
        <dbReference type="Proteomes" id="UP000038010"/>
    </source>
</evidence>
<evidence type="ECO:0000256" key="1">
    <source>
        <dbReference type="SAM" id="MobiDB-lite"/>
    </source>
</evidence>
<dbReference type="VEuPathDB" id="FungiDB:AB675_8409"/>
<gene>
    <name evidence="3" type="ORF">AB675_8409</name>
</gene>
<evidence type="ECO:0000313" key="3">
    <source>
        <dbReference type="EMBL" id="KPI44710.1"/>
    </source>
</evidence>
<dbReference type="EMBL" id="LFJN01000003">
    <property type="protein sequence ID" value="KPI44710.1"/>
    <property type="molecule type" value="Genomic_DNA"/>
</dbReference>
<feature type="domain" description="Saccharopine dehydrogenase NADP binding" evidence="2">
    <location>
        <begin position="23"/>
        <end position="126"/>
    </location>
</feature>
<name>A0A0N1HGF3_9EURO</name>
<dbReference type="Proteomes" id="UP000038010">
    <property type="component" value="Unassembled WGS sequence"/>
</dbReference>
<reference evidence="3 4" key="1">
    <citation type="submission" date="2015-06" db="EMBL/GenBank/DDBJ databases">
        <title>Draft genome of the ant-associated black yeast Phialophora attae CBS 131958.</title>
        <authorList>
            <person name="Moreno L.F."/>
            <person name="Stielow B.J."/>
            <person name="de Hoog S."/>
            <person name="Vicente V.A."/>
            <person name="Weiss V.A."/>
            <person name="de Vries M."/>
            <person name="Cruz L.M."/>
            <person name="Souza E.M."/>
        </authorList>
    </citation>
    <scope>NUCLEOTIDE SEQUENCE [LARGE SCALE GENOMIC DNA]</scope>
    <source>
        <strain evidence="3 4">CBS 131958</strain>
    </source>
</reference>
<dbReference type="Gene3D" id="3.40.50.720">
    <property type="entry name" value="NAD(P)-binding Rossmann-like Domain"/>
    <property type="match status" value="1"/>
</dbReference>
<organism evidence="3 4">
    <name type="scientific">Cyphellophora attinorum</name>
    <dbReference type="NCBI Taxonomy" id="1664694"/>
    <lineage>
        <taxon>Eukaryota</taxon>
        <taxon>Fungi</taxon>
        <taxon>Dikarya</taxon>
        <taxon>Ascomycota</taxon>
        <taxon>Pezizomycotina</taxon>
        <taxon>Eurotiomycetes</taxon>
        <taxon>Chaetothyriomycetidae</taxon>
        <taxon>Chaetothyriales</taxon>
        <taxon>Cyphellophoraceae</taxon>
        <taxon>Cyphellophora</taxon>
    </lineage>
</organism>
<dbReference type="Pfam" id="PF03435">
    <property type="entry name" value="Sacchrp_dh_NADP"/>
    <property type="match status" value="1"/>
</dbReference>
<sequence>MATAPLMLYGAAGYSLGLAAERLQAAGISFIIGGRTESKVKAKAAALGVSYRIFSADDEPAAIDEALSGLKLFVNGAGPFHNTCEQFMDACIRKGVHYTDISAELNSLNTAITRDAAAKEAGVMLIPSACSGMEVMLDCIGGLLLQKAQNPVRLEHTMNINGPVSRGTVGTIRGFKPEAVKRVGGELVPHPGEEPHEVDFRDGRGPLPRFPSNDPQIIGLWRALGVPNISTYCVKTGGGFPTEELESVPEGPSENERKATPYHLAFKITSSDGSITNAVAHTANGYDLTAMGTVEAAKAILGDAVKPGFQTPFSAWGGDYYKVFSGTTIEEY</sequence>
<dbReference type="AlphaFoldDB" id="A0A0N1HGF3"/>
<dbReference type="RefSeq" id="XP_018004673.1">
    <property type="nucleotide sequence ID" value="XM_018148852.1"/>
</dbReference>
<dbReference type="PANTHER" id="PTHR43781">
    <property type="entry name" value="SACCHAROPINE DEHYDROGENASE"/>
    <property type="match status" value="1"/>
</dbReference>
<dbReference type="InterPro" id="IPR036291">
    <property type="entry name" value="NAD(P)-bd_dom_sf"/>
</dbReference>
<accession>A0A0N1HGF3</accession>
<proteinExistence type="predicted"/>
<evidence type="ECO:0000259" key="2">
    <source>
        <dbReference type="Pfam" id="PF03435"/>
    </source>
</evidence>
<dbReference type="GeneID" id="28740732"/>
<dbReference type="OrthoDB" id="10268090at2759"/>
<comment type="caution">
    <text evidence="3">The sequence shown here is derived from an EMBL/GenBank/DDBJ whole genome shotgun (WGS) entry which is preliminary data.</text>
</comment>
<feature type="region of interest" description="Disordered" evidence="1">
    <location>
        <begin position="186"/>
        <end position="209"/>
    </location>
</feature>
<dbReference type="PANTHER" id="PTHR43781:SF1">
    <property type="entry name" value="SACCHAROPINE DEHYDROGENASE"/>
    <property type="match status" value="1"/>
</dbReference>
<protein>
    <recommendedName>
        <fullName evidence="2">Saccharopine dehydrogenase NADP binding domain-containing protein</fullName>
    </recommendedName>
</protein>
<keyword evidence="4" id="KW-1185">Reference proteome</keyword>
<feature type="compositionally biased region" description="Basic and acidic residues" evidence="1">
    <location>
        <begin position="191"/>
        <end position="204"/>
    </location>
</feature>
<dbReference type="InterPro" id="IPR005097">
    <property type="entry name" value="Sacchrp_dh_NADP-bd"/>
</dbReference>
<dbReference type="SUPFAM" id="SSF51735">
    <property type="entry name" value="NAD(P)-binding Rossmann-fold domains"/>
    <property type="match status" value="1"/>
</dbReference>